<gene>
    <name evidence="2" type="ORF">DPMN_123769</name>
</gene>
<evidence type="ECO:0000313" key="2">
    <source>
        <dbReference type="EMBL" id="KAH3822000.1"/>
    </source>
</evidence>
<reference evidence="2" key="1">
    <citation type="journal article" date="2019" name="bioRxiv">
        <title>The Genome of the Zebra Mussel, Dreissena polymorpha: A Resource for Invasive Species Research.</title>
        <authorList>
            <person name="McCartney M.A."/>
            <person name="Auch B."/>
            <person name="Kono T."/>
            <person name="Mallez S."/>
            <person name="Zhang Y."/>
            <person name="Obille A."/>
            <person name="Becker A."/>
            <person name="Abrahante J.E."/>
            <person name="Garbe J."/>
            <person name="Badalamenti J.P."/>
            <person name="Herman A."/>
            <person name="Mangelson H."/>
            <person name="Liachko I."/>
            <person name="Sullivan S."/>
            <person name="Sone E.D."/>
            <person name="Koren S."/>
            <person name="Silverstein K.A.T."/>
            <person name="Beckman K.B."/>
            <person name="Gohl D.M."/>
        </authorList>
    </citation>
    <scope>NUCLEOTIDE SEQUENCE</scope>
    <source>
        <strain evidence="2">Duluth1</strain>
        <tissue evidence="2">Whole animal</tissue>
    </source>
</reference>
<reference evidence="2" key="2">
    <citation type="submission" date="2020-11" db="EMBL/GenBank/DDBJ databases">
        <authorList>
            <person name="McCartney M.A."/>
            <person name="Auch B."/>
            <person name="Kono T."/>
            <person name="Mallez S."/>
            <person name="Becker A."/>
            <person name="Gohl D.M."/>
            <person name="Silverstein K.A.T."/>
            <person name="Koren S."/>
            <person name="Bechman K.B."/>
            <person name="Herman A."/>
            <person name="Abrahante J.E."/>
            <person name="Garbe J."/>
        </authorList>
    </citation>
    <scope>NUCLEOTIDE SEQUENCE</scope>
    <source>
        <strain evidence="2">Duluth1</strain>
        <tissue evidence="2">Whole animal</tissue>
    </source>
</reference>
<comment type="caution">
    <text evidence="2">The sequence shown here is derived from an EMBL/GenBank/DDBJ whole genome shotgun (WGS) entry which is preliminary data.</text>
</comment>
<evidence type="ECO:0000313" key="3">
    <source>
        <dbReference type="Proteomes" id="UP000828390"/>
    </source>
</evidence>
<keyword evidence="3" id="KW-1185">Reference proteome</keyword>
<protein>
    <submittedName>
        <fullName evidence="2">Uncharacterized protein</fullName>
    </submittedName>
</protein>
<feature type="chain" id="PRO_5038789425" evidence="1">
    <location>
        <begin position="22"/>
        <end position="262"/>
    </location>
</feature>
<dbReference type="EMBL" id="JAIWYP010000005">
    <property type="protein sequence ID" value="KAH3822000.1"/>
    <property type="molecule type" value="Genomic_DNA"/>
</dbReference>
<proteinExistence type="predicted"/>
<dbReference type="Proteomes" id="UP000828390">
    <property type="component" value="Unassembled WGS sequence"/>
</dbReference>
<feature type="signal peptide" evidence="1">
    <location>
        <begin position="1"/>
        <end position="21"/>
    </location>
</feature>
<accession>A0A9D4GUV9</accession>
<keyword evidence="1" id="KW-0732">Signal</keyword>
<dbReference type="AlphaFoldDB" id="A0A9D4GUV9"/>
<sequence length="262" mass="29653">MCYRGVVALCIWSVILAVVTSQQPCSSNVSQKPNEILACEQRAQTDVMTRSDRPHGVPVRRKHREASVLSWLRVFIAACRVNVEKDYREPRDYDVDNFPDNAPCEQLHGFQYLQNRDGIWRNSTTAVYGYEPASKCPQYSNSENIYCDMDIDPRRPEGVCVTKTKFFCLETPPVDFDRGNPYVEAKGGGATVIQGPIQKGLHGDRRSICMSLEEGLDILRLPLGHAGSCRACRRNLYHMRQGTTELQLDAEHVFSPGSLRHF</sequence>
<organism evidence="2 3">
    <name type="scientific">Dreissena polymorpha</name>
    <name type="common">Zebra mussel</name>
    <name type="synonym">Mytilus polymorpha</name>
    <dbReference type="NCBI Taxonomy" id="45954"/>
    <lineage>
        <taxon>Eukaryota</taxon>
        <taxon>Metazoa</taxon>
        <taxon>Spiralia</taxon>
        <taxon>Lophotrochozoa</taxon>
        <taxon>Mollusca</taxon>
        <taxon>Bivalvia</taxon>
        <taxon>Autobranchia</taxon>
        <taxon>Heteroconchia</taxon>
        <taxon>Euheterodonta</taxon>
        <taxon>Imparidentia</taxon>
        <taxon>Neoheterodontei</taxon>
        <taxon>Myida</taxon>
        <taxon>Dreissenoidea</taxon>
        <taxon>Dreissenidae</taxon>
        <taxon>Dreissena</taxon>
    </lineage>
</organism>
<name>A0A9D4GUV9_DREPO</name>
<evidence type="ECO:0000256" key="1">
    <source>
        <dbReference type="SAM" id="SignalP"/>
    </source>
</evidence>